<dbReference type="InterPro" id="IPR017896">
    <property type="entry name" value="4Fe4S_Fe-S-bd"/>
</dbReference>
<evidence type="ECO:0000313" key="9">
    <source>
        <dbReference type="Proteomes" id="UP000233325"/>
    </source>
</evidence>
<comment type="cofactor">
    <cofactor evidence="1">
        <name>[4Fe-4S] cluster</name>
        <dbReference type="ChEBI" id="CHEBI:49883"/>
    </cofactor>
</comment>
<evidence type="ECO:0000256" key="4">
    <source>
        <dbReference type="ARBA" id="ARBA00022737"/>
    </source>
</evidence>
<dbReference type="PANTHER" id="PTHR43724">
    <property type="entry name" value="PYRUVATE SYNTHASE SUBUNIT PORD"/>
    <property type="match status" value="1"/>
</dbReference>
<proteinExistence type="predicted"/>
<dbReference type="AlphaFoldDB" id="A0A2N2E0Q3"/>
<evidence type="ECO:0000259" key="7">
    <source>
        <dbReference type="PROSITE" id="PS51379"/>
    </source>
</evidence>
<dbReference type="InterPro" id="IPR017900">
    <property type="entry name" value="4Fe4S_Fe_S_CS"/>
</dbReference>
<dbReference type="GO" id="GO:0051539">
    <property type="term" value="F:4 iron, 4 sulfur cluster binding"/>
    <property type="evidence" value="ECO:0007669"/>
    <property type="project" value="UniProtKB-KW"/>
</dbReference>
<evidence type="ECO:0000256" key="1">
    <source>
        <dbReference type="ARBA" id="ARBA00001966"/>
    </source>
</evidence>
<dbReference type="PANTHER" id="PTHR43724:SF1">
    <property type="entry name" value="PYRUVATE SYNTHASE SUBUNIT PORD"/>
    <property type="match status" value="1"/>
</dbReference>
<keyword evidence="3" id="KW-0479">Metal-binding</keyword>
<dbReference type="EMBL" id="PHAH01000021">
    <property type="protein sequence ID" value="PKM88261.1"/>
    <property type="molecule type" value="Genomic_DNA"/>
</dbReference>
<feature type="domain" description="4Fe-4S ferredoxin-type" evidence="7">
    <location>
        <begin position="62"/>
        <end position="91"/>
    </location>
</feature>
<comment type="caution">
    <text evidence="8">The sequence shown here is derived from an EMBL/GenBank/DDBJ whole genome shotgun (WGS) entry which is preliminary data.</text>
</comment>
<evidence type="ECO:0000256" key="6">
    <source>
        <dbReference type="ARBA" id="ARBA00023014"/>
    </source>
</evidence>
<dbReference type="GO" id="GO:0046872">
    <property type="term" value="F:metal ion binding"/>
    <property type="evidence" value="ECO:0007669"/>
    <property type="project" value="UniProtKB-KW"/>
</dbReference>
<dbReference type="PROSITE" id="PS51379">
    <property type="entry name" value="4FE4S_FER_2"/>
    <property type="match status" value="2"/>
</dbReference>
<keyword evidence="5" id="KW-0408">Iron</keyword>
<evidence type="ECO:0000256" key="2">
    <source>
        <dbReference type="ARBA" id="ARBA00022485"/>
    </source>
</evidence>
<sequence length="91" mass="10098">MKKSVNPHRPTALPGSAKLNETGFWRTQRPIFNEELCTGCTRCAKLCPDACIIMRLNKEGKLKAQPDYDYCKGCGICAAECPFSAITMKPE</sequence>
<dbReference type="NCBIfam" id="TIGR02179">
    <property type="entry name" value="PorD_KorD"/>
    <property type="match status" value="1"/>
</dbReference>
<name>A0A2N2E0Q3_9BACT</name>
<gene>
    <name evidence="8" type="ORF">CVU83_01965</name>
</gene>
<keyword evidence="6" id="KW-0411">Iron-sulfur</keyword>
<protein>
    <submittedName>
        <fullName evidence="8">Pyruvate synthase</fullName>
    </submittedName>
</protein>
<dbReference type="SUPFAM" id="SSF54862">
    <property type="entry name" value="4Fe-4S ferredoxins"/>
    <property type="match status" value="1"/>
</dbReference>
<dbReference type="PROSITE" id="PS00198">
    <property type="entry name" value="4FE4S_FER_1"/>
    <property type="match status" value="1"/>
</dbReference>
<dbReference type="Pfam" id="PF14697">
    <property type="entry name" value="Fer4_21"/>
    <property type="match status" value="1"/>
</dbReference>
<keyword evidence="8" id="KW-0670">Pyruvate</keyword>
<dbReference type="InterPro" id="IPR011898">
    <property type="entry name" value="PorD_KorD"/>
</dbReference>
<evidence type="ECO:0000256" key="5">
    <source>
        <dbReference type="ARBA" id="ARBA00023004"/>
    </source>
</evidence>
<dbReference type="Gene3D" id="3.30.70.20">
    <property type="match status" value="1"/>
</dbReference>
<dbReference type="Proteomes" id="UP000233325">
    <property type="component" value="Unassembled WGS sequence"/>
</dbReference>
<keyword evidence="4" id="KW-0677">Repeat</keyword>
<keyword evidence="2" id="KW-0004">4Fe-4S</keyword>
<evidence type="ECO:0000313" key="8">
    <source>
        <dbReference type="EMBL" id="PKM88261.1"/>
    </source>
</evidence>
<dbReference type="GO" id="GO:0016625">
    <property type="term" value="F:oxidoreductase activity, acting on the aldehyde or oxo group of donors, iron-sulfur protein as acceptor"/>
    <property type="evidence" value="ECO:0007669"/>
    <property type="project" value="InterPro"/>
</dbReference>
<feature type="domain" description="4Fe-4S ferredoxin-type" evidence="7">
    <location>
        <begin position="28"/>
        <end position="57"/>
    </location>
</feature>
<organism evidence="8 9">
    <name type="scientific">Candidatus Falkowbacteria bacterium HGW-Falkowbacteria-2</name>
    <dbReference type="NCBI Taxonomy" id="2013769"/>
    <lineage>
        <taxon>Bacteria</taxon>
        <taxon>Candidatus Falkowiibacteriota</taxon>
    </lineage>
</organism>
<evidence type="ECO:0000256" key="3">
    <source>
        <dbReference type="ARBA" id="ARBA00022723"/>
    </source>
</evidence>
<accession>A0A2N2E0Q3</accession>
<reference evidence="8 9" key="1">
    <citation type="journal article" date="2017" name="ISME J.">
        <title>Potential for microbial H2 and metal transformations associated with novel bacteria and archaea in deep terrestrial subsurface sediments.</title>
        <authorList>
            <person name="Hernsdorf A.W."/>
            <person name="Amano Y."/>
            <person name="Miyakawa K."/>
            <person name="Ise K."/>
            <person name="Suzuki Y."/>
            <person name="Anantharaman K."/>
            <person name="Probst A."/>
            <person name="Burstein D."/>
            <person name="Thomas B.C."/>
            <person name="Banfield J.F."/>
        </authorList>
    </citation>
    <scope>NUCLEOTIDE SEQUENCE [LARGE SCALE GENOMIC DNA]</scope>
    <source>
        <strain evidence="8">HGW-Falkowbacteria-2</strain>
    </source>
</reference>